<dbReference type="CDD" id="cd00093">
    <property type="entry name" value="HTH_XRE"/>
    <property type="match status" value="1"/>
</dbReference>
<feature type="region of interest" description="Disordered" evidence="1">
    <location>
        <begin position="96"/>
        <end position="118"/>
    </location>
</feature>
<evidence type="ECO:0000313" key="3">
    <source>
        <dbReference type="EMBL" id="WGH76084.1"/>
    </source>
</evidence>
<dbReference type="SMART" id="SM00530">
    <property type="entry name" value="HTH_XRE"/>
    <property type="match status" value="1"/>
</dbReference>
<evidence type="ECO:0000313" key="4">
    <source>
        <dbReference type="Proteomes" id="UP001232001"/>
    </source>
</evidence>
<evidence type="ECO:0000256" key="1">
    <source>
        <dbReference type="SAM" id="MobiDB-lite"/>
    </source>
</evidence>
<dbReference type="SUPFAM" id="SSF47413">
    <property type="entry name" value="lambda repressor-like DNA-binding domains"/>
    <property type="match status" value="1"/>
</dbReference>
<gene>
    <name evidence="3" type="ORF">P8625_02650</name>
</gene>
<keyword evidence="4" id="KW-1185">Reference proteome</keyword>
<dbReference type="Proteomes" id="UP001232001">
    <property type="component" value="Chromosome"/>
</dbReference>
<dbReference type="InterPro" id="IPR001387">
    <property type="entry name" value="Cro/C1-type_HTH"/>
</dbReference>
<dbReference type="RefSeq" id="WP_279651954.1">
    <property type="nucleotide sequence ID" value="NZ_CP122539.1"/>
</dbReference>
<organism evidence="3 4">
    <name type="scientific">Tenacibaculum tangerinum</name>
    <dbReference type="NCBI Taxonomy" id="3038772"/>
    <lineage>
        <taxon>Bacteria</taxon>
        <taxon>Pseudomonadati</taxon>
        <taxon>Bacteroidota</taxon>
        <taxon>Flavobacteriia</taxon>
        <taxon>Flavobacteriales</taxon>
        <taxon>Flavobacteriaceae</taxon>
        <taxon>Tenacibaculum</taxon>
    </lineage>
</organism>
<dbReference type="Gene3D" id="1.10.260.40">
    <property type="entry name" value="lambda repressor-like DNA-binding domains"/>
    <property type="match status" value="1"/>
</dbReference>
<protein>
    <submittedName>
        <fullName evidence="3">Helix-turn-helix transcriptional regulator</fullName>
    </submittedName>
</protein>
<accession>A0ABY8L490</accession>
<feature type="domain" description="HTH cro/C1-type" evidence="2">
    <location>
        <begin position="5"/>
        <end position="60"/>
    </location>
</feature>
<proteinExistence type="predicted"/>
<dbReference type="Pfam" id="PF01381">
    <property type="entry name" value="HTH_3"/>
    <property type="match status" value="1"/>
</dbReference>
<dbReference type="EMBL" id="CP122539">
    <property type="protein sequence ID" value="WGH76084.1"/>
    <property type="molecule type" value="Genomic_DNA"/>
</dbReference>
<dbReference type="PROSITE" id="PS50943">
    <property type="entry name" value="HTH_CROC1"/>
    <property type="match status" value="1"/>
</dbReference>
<dbReference type="InterPro" id="IPR010982">
    <property type="entry name" value="Lambda_DNA-bd_dom_sf"/>
</dbReference>
<name>A0ABY8L490_9FLAO</name>
<evidence type="ECO:0000259" key="2">
    <source>
        <dbReference type="PROSITE" id="PS50943"/>
    </source>
</evidence>
<sequence>MIERLKKILAYYDLSASSFADKIDVPRSSISHLLSGRNKPSLDFIIKVEKAFDEVELNWLVYGKGSFPPNIEKPEKKESIENYSTPSLFAENPVFEQDSEEKSNTQFSESHQKSEKVATSKEIKNILVLYNDGTFEDYRKR</sequence>
<reference evidence="3 4" key="1">
    <citation type="submission" date="2023-04" db="EMBL/GenBank/DDBJ databases">
        <title>Tenacibaculum tangerinum sp. nov., isolated from sea tidal flat of South Korea.</title>
        <authorList>
            <person name="Lee S.H."/>
            <person name="Kim J.-J."/>
        </authorList>
    </citation>
    <scope>NUCLEOTIDE SEQUENCE [LARGE SCALE GENOMIC DNA]</scope>
    <source>
        <strain evidence="3 4">GRR-S3-23</strain>
    </source>
</reference>